<dbReference type="CDD" id="cd01949">
    <property type="entry name" value="GGDEF"/>
    <property type="match status" value="1"/>
</dbReference>
<proteinExistence type="predicted"/>
<dbReference type="GO" id="GO:0052621">
    <property type="term" value="F:diguanylate cyclase activity"/>
    <property type="evidence" value="ECO:0007669"/>
    <property type="project" value="UniProtKB-EC"/>
</dbReference>
<dbReference type="GO" id="GO:1902201">
    <property type="term" value="P:negative regulation of bacterial-type flagellum-dependent cell motility"/>
    <property type="evidence" value="ECO:0007669"/>
    <property type="project" value="TreeGrafter"/>
</dbReference>
<evidence type="ECO:0000256" key="1">
    <source>
        <dbReference type="ARBA" id="ARBA00012528"/>
    </source>
</evidence>
<sequence>MRGFLGGKKQHYEAIDSAQMDHLRVFHDVARALTSSLELEEILHTIMNKMASFFGPERWSLMMVDEATTELYYAIAVGENEQTLKGLRVPLGEGVAGWVAATGNTLVVPDVALDPHWSVFSRNHPELNIQSIACLPVRANNKTLGVIQLLNSKLDLMSEFSLSFLRILCDYAAIAIQNSRSMNLIQELTITDDCTGLFNARHLYVTLDQQVQLAGNVQKTQFSLLFVDLDRFKNVNDTHGHQVGSALLAEVGNLLKRAAGPENSAYRYGGDEFVILLPGVGKDAAMATTMEICQRLREARFLDSRGLSLGVSGSFGLATFPEDGNSVHAILRSADKMMYEVKATSRNNVAVAGRGLVMTPPQTGPRVINRPKTG</sequence>
<dbReference type="InterPro" id="IPR029787">
    <property type="entry name" value="Nucleotide_cyclase"/>
</dbReference>
<accession>A0A7W7ZB05</accession>
<reference evidence="3 4" key="1">
    <citation type="submission" date="2020-08" db="EMBL/GenBank/DDBJ databases">
        <title>Genomic Encyclopedia of Type Strains, Phase IV (KMG-V): Genome sequencing to study the core and pangenomes of soil and plant-associated prokaryotes.</title>
        <authorList>
            <person name="Whitman W."/>
        </authorList>
    </citation>
    <scope>NUCLEOTIDE SEQUENCE [LARGE SCALE GENOMIC DNA]</scope>
    <source>
        <strain evidence="3 4">M8UP14</strain>
    </source>
</reference>
<dbReference type="SUPFAM" id="SSF55073">
    <property type="entry name" value="Nucleotide cyclase"/>
    <property type="match status" value="1"/>
</dbReference>
<dbReference type="InterPro" id="IPR043128">
    <property type="entry name" value="Rev_trsase/Diguanyl_cyclase"/>
</dbReference>
<dbReference type="PANTHER" id="PTHR45138">
    <property type="entry name" value="REGULATORY COMPONENTS OF SENSORY TRANSDUCTION SYSTEM"/>
    <property type="match status" value="1"/>
</dbReference>
<dbReference type="Pfam" id="PF01590">
    <property type="entry name" value="GAF"/>
    <property type="match status" value="1"/>
</dbReference>
<dbReference type="SUPFAM" id="SSF55781">
    <property type="entry name" value="GAF domain-like"/>
    <property type="match status" value="1"/>
</dbReference>
<dbReference type="PROSITE" id="PS50887">
    <property type="entry name" value="GGDEF"/>
    <property type="match status" value="1"/>
</dbReference>
<dbReference type="PANTHER" id="PTHR45138:SF6">
    <property type="entry name" value="DIGUANYLATE CYCLASE DGCN"/>
    <property type="match status" value="1"/>
</dbReference>
<dbReference type="Gene3D" id="3.30.450.40">
    <property type="match status" value="1"/>
</dbReference>
<evidence type="ECO:0000313" key="4">
    <source>
        <dbReference type="Proteomes" id="UP000540989"/>
    </source>
</evidence>
<dbReference type="GO" id="GO:0005886">
    <property type="term" value="C:plasma membrane"/>
    <property type="evidence" value="ECO:0007669"/>
    <property type="project" value="TreeGrafter"/>
</dbReference>
<comment type="caution">
    <text evidence="3">The sequence shown here is derived from an EMBL/GenBank/DDBJ whole genome shotgun (WGS) entry which is preliminary data.</text>
</comment>
<dbReference type="InterPro" id="IPR029016">
    <property type="entry name" value="GAF-like_dom_sf"/>
</dbReference>
<dbReference type="EC" id="2.7.7.65" evidence="1"/>
<gene>
    <name evidence="3" type="ORF">HDF16_001260</name>
</gene>
<dbReference type="InterPro" id="IPR000160">
    <property type="entry name" value="GGDEF_dom"/>
</dbReference>
<dbReference type="SMART" id="SM00065">
    <property type="entry name" value="GAF"/>
    <property type="match status" value="1"/>
</dbReference>
<dbReference type="GO" id="GO:0043709">
    <property type="term" value="P:cell adhesion involved in single-species biofilm formation"/>
    <property type="evidence" value="ECO:0007669"/>
    <property type="project" value="TreeGrafter"/>
</dbReference>
<keyword evidence="4" id="KW-1185">Reference proteome</keyword>
<protein>
    <recommendedName>
        <fullName evidence="1">diguanylate cyclase</fullName>
        <ecNumber evidence="1">2.7.7.65</ecNumber>
    </recommendedName>
</protein>
<dbReference type="Proteomes" id="UP000540989">
    <property type="component" value="Unassembled WGS sequence"/>
</dbReference>
<dbReference type="EMBL" id="JACHIP010000002">
    <property type="protein sequence ID" value="MBB5056575.1"/>
    <property type="molecule type" value="Genomic_DNA"/>
</dbReference>
<evidence type="ECO:0000259" key="2">
    <source>
        <dbReference type="PROSITE" id="PS50887"/>
    </source>
</evidence>
<dbReference type="NCBIfam" id="TIGR00254">
    <property type="entry name" value="GGDEF"/>
    <property type="match status" value="1"/>
</dbReference>
<dbReference type="SMART" id="SM00267">
    <property type="entry name" value="GGDEF"/>
    <property type="match status" value="1"/>
</dbReference>
<dbReference type="Gene3D" id="3.30.70.270">
    <property type="match status" value="1"/>
</dbReference>
<dbReference type="InterPro" id="IPR003018">
    <property type="entry name" value="GAF"/>
</dbReference>
<dbReference type="InterPro" id="IPR050469">
    <property type="entry name" value="Diguanylate_Cyclase"/>
</dbReference>
<dbReference type="AlphaFoldDB" id="A0A7W7ZB05"/>
<evidence type="ECO:0000313" key="3">
    <source>
        <dbReference type="EMBL" id="MBB5056575.1"/>
    </source>
</evidence>
<organism evidence="3 4">
    <name type="scientific">Granulicella aggregans</name>
    <dbReference type="NCBI Taxonomy" id="474949"/>
    <lineage>
        <taxon>Bacteria</taxon>
        <taxon>Pseudomonadati</taxon>
        <taxon>Acidobacteriota</taxon>
        <taxon>Terriglobia</taxon>
        <taxon>Terriglobales</taxon>
        <taxon>Acidobacteriaceae</taxon>
        <taxon>Granulicella</taxon>
    </lineage>
</organism>
<dbReference type="Pfam" id="PF00990">
    <property type="entry name" value="GGDEF"/>
    <property type="match status" value="1"/>
</dbReference>
<feature type="domain" description="GGDEF" evidence="2">
    <location>
        <begin position="220"/>
        <end position="354"/>
    </location>
</feature>
<name>A0A7W7ZB05_9BACT</name>
<dbReference type="RefSeq" id="WP_246408794.1">
    <property type="nucleotide sequence ID" value="NZ_JACHIP010000002.1"/>
</dbReference>